<feature type="non-terminal residue" evidence="22">
    <location>
        <position position="192"/>
    </location>
</feature>
<comment type="cofactor">
    <cofactor evidence="1 20">
        <name>Mn(2+)</name>
        <dbReference type="ChEBI" id="CHEBI:29035"/>
    </cofactor>
</comment>
<dbReference type="SMART" id="SM00479">
    <property type="entry name" value="EXOIII"/>
    <property type="match status" value="1"/>
</dbReference>
<evidence type="ECO:0000256" key="1">
    <source>
        <dbReference type="ARBA" id="ARBA00001936"/>
    </source>
</evidence>
<dbReference type="InterPro" id="IPR012337">
    <property type="entry name" value="RNaseH-like_sf"/>
</dbReference>
<dbReference type="Proteomes" id="UP000885806">
    <property type="component" value="Unassembled WGS sequence"/>
</dbReference>
<evidence type="ECO:0000256" key="9">
    <source>
        <dbReference type="ARBA" id="ARBA00022801"/>
    </source>
</evidence>
<gene>
    <name evidence="20 22" type="primary">dnaQ</name>
    <name evidence="22" type="ORF">ENK01_00335</name>
</gene>
<feature type="binding site" evidence="19">
    <location>
        <position position="158"/>
    </location>
    <ligand>
        <name>a divalent metal cation</name>
        <dbReference type="ChEBI" id="CHEBI:60240"/>
        <label>1</label>
        <note>catalytic</note>
    </ligand>
</feature>
<evidence type="ECO:0000259" key="21">
    <source>
        <dbReference type="SMART" id="SM00479"/>
    </source>
</evidence>
<feature type="binding site" evidence="19">
    <location>
        <position position="12"/>
    </location>
    <ligand>
        <name>a divalent metal cation</name>
        <dbReference type="ChEBI" id="CHEBI:60240"/>
        <label>1</label>
        <note>catalytic</note>
    </ligand>
</feature>
<dbReference type="GO" id="GO:0046872">
    <property type="term" value="F:metal ion binding"/>
    <property type="evidence" value="ECO:0007669"/>
    <property type="project" value="UniProtKB-KW"/>
</dbReference>
<dbReference type="InterPro" id="IPR006054">
    <property type="entry name" value="DnaQ"/>
</dbReference>
<evidence type="ECO:0000256" key="2">
    <source>
        <dbReference type="ARBA" id="ARBA00012417"/>
    </source>
</evidence>
<comment type="function">
    <text evidence="14 20">DNA polymerase III is a complex, multichain enzyme responsible for most of the replicative synthesis in bacteria. The epsilon subunit contain the editing function and is a proofreading 3'-5' exonuclease.</text>
</comment>
<dbReference type="GO" id="GO:0008408">
    <property type="term" value="F:3'-5' exonuclease activity"/>
    <property type="evidence" value="ECO:0007669"/>
    <property type="project" value="TreeGrafter"/>
</dbReference>
<evidence type="ECO:0000256" key="7">
    <source>
        <dbReference type="ARBA" id="ARBA00022722"/>
    </source>
</evidence>
<sequence>MTGHREIAFDTETTGFHARGDDRITEIGCVELIDLIPSGKTWHSYINPERDIPEKVTEITGLTTEFLKDKPLFADIAEDFREFIGDSPLVAHNASFDRGFINAELERADYEPIHHSLFIDTLEIARAKFPGASNTLDALCKRFEISLATRSTHGALVDAQLLAQVYLELNGGRARTLDLEAGKKAVDIVTQA</sequence>
<comment type="cofactor">
    <cofactor evidence="19">
        <name>Mg(2+)</name>
        <dbReference type="ChEBI" id="CHEBI:18420"/>
    </cofactor>
    <cofactor evidence="19">
        <name>Mn(2+)</name>
        <dbReference type="ChEBI" id="CHEBI:29035"/>
    </cofactor>
    <text evidence="19">Binds 2 divalent metal cations. Magnesium or manganese.</text>
</comment>
<comment type="caution">
    <text evidence="22">The sequence shown here is derived from an EMBL/GenBank/DDBJ whole genome shotgun (WGS) entry which is preliminary data.</text>
</comment>
<dbReference type="NCBIfam" id="NF004316">
    <property type="entry name" value="PRK05711.1"/>
    <property type="match status" value="1"/>
</dbReference>
<evidence type="ECO:0000256" key="5">
    <source>
        <dbReference type="ARBA" id="ARBA00022695"/>
    </source>
</evidence>
<feature type="binding site" evidence="19">
    <location>
        <position position="10"/>
    </location>
    <ligand>
        <name>a divalent metal cation</name>
        <dbReference type="ChEBI" id="CHEBI:60240"/>
        <label>1</label>
        <note>catalytic</note>
    </ligand>
</feature>
<evidence type="ECO:0000313" key="22">
    <source>
        <dbReference type="EMBL" id="HHI88373.1"/>
    </source>
</evidence>
<evidence type="ECO:0000256" key="10">
    <source>
        <dbReference type="ARBA" id="ARBA00022839"/>
    </source>
</evidence>
<dbReference type="PANTHER" id="PTHR30231">
    <property type="entry name" value="DNA POLYMERASE III SUBUNIT EPSILON"/>
    <property type="match status" value="1"/>
</dbReference>
<keyword evidence="6 20" id="KW-0235">DNA replication</keyword>
<organism evidence="22">
    <name type="scientific">Hellea balneolensis</name>
    <dbReference type="NCBI Taxonomy" id="287478"/>
    <lineage>
        <taxon>Bacteria</taxon>
        <taxon>Pseudomonadati</taxon>
        <taxon>Pseudomonadota</taxon>
        <taxon>Alphaproteobacteria</taxon>
        <taxon>Maricaulales</taxon>
        <taxon>Robiginitomaculaceae</taxon>
        <taxon>Hellea</taxon>
    </lineage>
</organism>
<dbReference type="Gene3D" id="3.30.420.10">
    <property type="entry name" value="Ribonuclease H-like superfamily/Ribonuclease H"/>
    <property type="match status" value="1"/>
</dbReference>
<keyword evidence="5 20" id="KW-0548">Nucleotidyltransferase</keyword>
<name>A0A7V5NW36_9PROT</name>
<evidence type="ECO:0000256" key="4">
    <source>
        <dbReference type="ARBA" id="ARBA00022679"/>
    </source>
</evidence>
<dbReference type="InterPro" id="IPR013520">
    <property type="entry name" value="Ribonucl_H"/>
</dbReference>
<keyword evidence="9 20" id="KW-0378">Hydrolase</keyword>
<dbReference type="GO" id="GO:0045004">
    <property type="term" value="P:DNA replication proofreading"/>
    <property type="evidence" value="ECO:0007669"/>
    <property type="project" value="TreeGrafter"/>
</dbReference>
<dbReference type="FunFam" id="3.30.420.10:FF:000012">
    <property type="entry name" value="DNA polymerase III subunit epsilon"/>
    <property type="match status" value="1"/>
</dbReference>
<dbReference type="NCBIfam" id="TIGR00573">
    <property type="entry name" value="dnaq"/>
    <property type="match status" value="1"/>
</dbReference>
<evidence type="ECO:0000256" key="14">
    <source>
        <dbReference type="ARBA" id="ARBA00025483"/>
    </source>
</evidence>
<evidence type="ECO:0000256" key="8">
    <source>
        <dbReference type="ARBA" id="ARBA00022723"/>
    </source>
</evidence>
<keyword evidence="11 19" id="KW-0460">Magnesium</keyword>
<keyword evidence="4 20" id="KW-0808">Transferase</keyword>
<dbReference type="Pfam" id="PF00929">
    <property type="entry name" value="RNase_T"/>
    <property type="match status" value="1"/>
</dbReference>
<keyword evidence="13 19" id="KW-0464">Manganese</keyword>
<keyword evidence="8 19" id="KW-0479">Metal-binding</keyword>
<feature type="active site" description="Proton acceptor" evidence="17">
    <location>
        <position position="153"/>
    </location>
</feature>
<evidence type="ECO:0000256" key="20">
    <source>
        <dbReference type="RuleBase" id="RU364087"/>
    </source>
</evidence>
<evidence type="ECO:0000256" key="16">
    <source>
        <dbReference type="ARBA" id="ARBA00049244"/>
    </source>
</evidence>
<dbReference type="NCBIfam" id="TIGR01406">
    <property type="entry name" value="dnaQ_proteo"/>
    <property type="match status" value="1"/>
</dbReference>
<evidence type="ECO:0000256" key="6">
    <source>
        <dbReference type="ARBA" id="ARBA00022705"/>
    </source>
</evidence>
<accession>A0A7V5NW36</accession>
<dbReference type="GO" id="GO:0003887">
    <property type="term" value="F:DNA-directed DNA polymerase activity"/>
    <property type="evidence" value="ECO:0007669"/>
    <property type="project" value="UniProtKB-KW"/>
</dbReference>
<reference evidence="22" key="1">
    <citation type="journal article" date="2020" name="mSystems">
        <title>Genome- and Community-Level Interaction Insights into Carbon Utilization and Element Cycling Functions of Hydrothermarchaeota in Hydrothermal Sediment.</title>
        <authorList>
            <person name="Zhou Z."/>
            <person name="Liu Y."/>
            <person name="Xu W."/>
            <person name="Pan J."/>
            <person name="Luo Z.H."/>
            <person name="Li M."/>
        </authorList>
    </citation>
    <scope>NUCLEOTIDE SEQUENCE [LARGE SCALE GENOMIC DNA]</scope>
    <source>
        <strain evidence="22">HyVt-538</strain>
    </source>
</reference>
<protein>
    <recommendedName>
        <fullName evidence="3 20">DNA polymerase III subunit epsilon</fullName>
        <ecNumber evidence="2 20">2.7.7.7</ecNumber>
    </recommendedName>
</protein>
<keyword evidence="12 20" id="KW-0239">DNA-directed DNA polymerase</keyword>
<evidence type="ECO:0000256" key="18">
    <source>
        <dbReference type="PIRSR" id="PIRSR606309-2"/>
    </source>
</evidence>
<dbReference type="CDD" id="cd06131">
    <property type="entry name" value="DNA_pol_III_epsilon_Ecoli_like"/>
    <property type="match status" value="1"/>
</dbReference>
<proteinExistence type="predicted"/>
<evidence type="ECO:0000256" key="12">
    <source>
        <dbReference type="ARBA" id="ARBA00022932"/>
    </source>
</evidence>
<dbReference type="AlphaFoldDB" id="A0A7V5NW36"/>
<dbReference type="GO" id="GO:0003677">
    <property type="term" value="F:DNA binding"/>
    <property type="evidence" value="ECO:0007669"/>
    <property type="project" value="InterPro"/>
</dbReference>
<dbReference type="EC" id="2.7.7.7" evidence="2 20"/>
<evidence type="ECO:0000256" key="3">
    <source>
        <dbReference type="ARBA" id="ARBA00020352"/>
    </source>
</evidence>
<evidence type="ECO:0000256" key="17">
    <source>
        <dbReference type="PIRSR" id="PIRSR606309-1"/>
    </source>
</evidence>
<dbReference type="InterPro" id="IPR006309">
    <property type="entry name" value="DnaQ_proteo"/>
</dbReference>
<dbReference type="SUPFAM" id="SSF53098">
    <property type="entry name" value="Ribonuclease H-like"/>
    <property type="match status" value="1"/>
</dbReference>
<comment type="subunit">
    <text evidence="15 20">DNA polymerase III contains a core (composed of alpha, epsilon and theta chains) that associates with a tau subunit. This core dimerizes to form the POLIII' complex. PolIII' associates with the gamma complex (composed of gamma, delta, delta', psi and chi chains) and with the beta chain to form the complete DNA polymerase III complex.</text>
</comment>
<feature type="domain" description="Exonuclease" evidence="21">
    <location>
        <begin position="5"/>
        <end position="175"/>
    </location>
</feature>
<dbReference type="InterPro" id="IPR036397">
    <property type="entry name" value="RNaseH_sf"/>
</dbReference>
<dbReference type="EMBL" id="DROP01000023">
    <property type="protein sequence ID" value="HHI88373.1"/>
    <property type="molecule type" value="Genomic_DNA"/>
</dbReference>
<keyword evidence="10 20" id="KW-0269">Exonuclease</keyword>
<evidence type="ECO:0000256" key="15">
    <source>
        <dbReference type="ARBA" id="ARBA00026073"/>
    </source>
</evidence>
<feature type="binding site" evidence="18">
    <location>
        <position position="12"/>
    </location>
    <ligand>
        <name>substrate</name>
    </ligand>
</feature>
<feature type="binding site" evidence="18">
    <location>
        <position position="10"/>
    </location>
    <ligand>
        <name>substrate</name>
    </ligand>
</feature>
<evidence type="ECO:0000256" key="13">
    <source>
        <dbReference type="ARBA" id="ARBA00023211"/>
    </source>
</evidence>
<evidence type="ECO:0000256" key="19">
    <source>
        <dbReference type="PIRSR" id="PIRSR606309-3"/>
    </source>
</evidence>
<feature type="binding site" evidence="18">
    <location>
        <position position="158"/>
    </location>
    <ligand>
        <name>substrate</name>
    </ligand>
</feature>
<dbReference type="GO" id="GO:0005829">
    <property type="term" value="C:cytosol"/>
    <property type="evidence" value="ECO:0007669"/>
    <property type="project" value="TreeGrafter"/>
</dbReference>
<comment type="catalytic activity">
    <reaction evidence="16 20">
        <text>DNA(n) + a 2'-deoxyribonucleoside 5'-triphosphate = DNA(n+1) + diphosphate</text>
        <dbReference type="Rhea" id="RHEA:22508"/>
        <dbReference type="Rhea" id="RHEA-COMP:17339"/>
        <dbReference type="Rhea" id="RHEA-COMP:17340"/>
        <dbReference type="ChEBI" id="CHEBI:33019"/>
        <dbReference type="ChEBI" id="CHEBI:61560"/>
        <dbReference type="ChEBI" id="CHEBI:173112"/>
        <dbReference type="EC" id="2.7.7.7"/>
    </reaction>
</comment>
<evidence type="ECO:0000256" key="11">
    <source>
        <dbReference type="ARBA" id="ARBA00022842"/>
    </source>
</evidence>
<dbReference type="PANTHER" id="PTHR30231:SF41">
    <property type="entry name" value="DNA POLYMERASE III SUBUNIT EPSILON"/>
    <property type="match status" value="1"/>
</dbReference>
<keyword evidence="7 20" id="KW-0540">Nuclease</keyword>